<evidence type="ECO:0000256" key="1">
    <source>
        <dbReference type="SAM" id="Coils"/>
    </source>
</evidence>
<feature type="coiled-coil region" evidence="1">
    <location>
        <begin position="228"/>
        <end position="259"/>
    </location>
</feature>
<feature type="transmembrane region" description="Helical" evidence="2">
    <location>
        <begin position="68"/>
        <end position="92"/>
    </location>
</feature>
<feature type="transmembrane region" description="Helical" evidence="2">
    <location>
        <begin position="268"/>
        <end position="287"/>
    </location>
</feature>
<evidence type="ECO:0000256" key="2">
    <source>
        <dbReference type="SAM" id="Phobius"/>
    </source>
</evidence>
<proteinExistence type="predicted"/>
<name>A0A848EHB5_9PROT</name>
<feature type="transmembrane region" description="Helical" evidence="2">
    <location>
        <begin position="104"/>
        <end position="127"/>
    </location>
</feature>
<comment type="caution">
    <text evidence="3">The sequence shown here is derived from an EMBL/GenBank/DDBJ whole genome shotgun (WGS) entry which is preliminary data.</text>
</comment>
<sequence length="300" mass="30041">MSDYTAVPAMNAVAEGGAKLRTRVSFSSVFVGTLIAIAVGLLLHLLGLGVGMTSVDAVDRDSPSATTVLLMAGAWTLFTALASLGIGGYAAARLSGNADRWDSSLHGLGVWGCAVTLSSIVAGVIAIGSATTATNAVGSVLGGAVRGGAAAAGAAAGTAAPRIDDPAGLVQQLRTTLATPADVSRMTTEQRGAEIAAIVGNRVRDGEFGPGQRRRLAALIAAEAGIPEAEAEQRIAAYEQRAREAAQRAEQRAREVADAAATAGAISAFWAFAALLIGAAAAVLGAAQGARDIAYLRPPP</sequence>
<feature type="transmembrane region" description="Helical" evidence="2">
    <location>
        <begin position="29"/>
        <end position="48"/>
    </location>
</feature>
<keyword evidence="2" id="KW-1133">Transmembrane helix</keyword>
<keyword evidence="1" id="KW-0175">Coiled coil</keyword>
<organism evidence="3 4">
    <name type="scientific">Neoroseomonas marina</name>
    <dbReference type="NCBI Taxonomy" id="1232220"/>
    <lineage>
        <taxon>Bacteria</taxon>
        <taxon>Pseudomonadati</taxon>
        <taxon>Pseudomonadota</taxon>
        <taxon>Alphaproteobacteria</taxon>
        <taxon>Acetobacterales</taxon>
        <taxon>Acetobacteraceae</taxon>
        <taxon>Neoroseomonas</taxon>
    </lineage>
</organism>
<reference evidence="3 4" key="1">
    <citation type="submission" date="2020-03" db="EMBL/GenBank/DDBJ databases">
        <authorList>
            <person name="Sun Q."/>
        </authorList>
    </citation>
    <scope>NUCLEOTIDE SEQUENCE [LARGE SCALE GENOMIC DNA]</scope>
    <source>
        <strain evidence="3 4">JC162</strain>
    </source>
</reference>
<protein>
    <recommendedName>
        <fullName evidence="5">PhnA-like protein</fullName>
    </recommendedName>
</protein>
<dbReference type="Proteomes" id="UP000548582">
    <property type="component" value="Unassembled WGS sequence"/>
</dbReference>
<keyword evidence="2" id="KW-0812">Transmembrane</keyword>
<keyword evidence="4" id="KW-1185">Reference proteome</keyword>
<evidence type="ECO:0000313" key="3">
    <source>
        <dbReference type="EMBL" id="NMJ42830.1"/>
    </source>
</evidence>
<dbReference type="RefSeq" id="WP_170055046.1">
    <property type="nucleotide sequence ID" value="NZ_JABBKX010000005.1"/>
</dbReference>
<gene>
    <name evidence="3" type="ORF">GWK16_16410</name>
</gene>
<accession>A0A848EHB5</accession>
<dbReference type="EMBL" id="JABBKX010000005">
    <property type="protein sequence ID" value="NMJ42830.1"/>
    <property type="molecule type" value="Genomic_DNA"/>
</dbReference>
<dbReference type="AlphaFoldDB" id="A0A848EHB5"/>
<keyword evidence="2" id="KW-0472">Membrane</keyword>
<evidence type="ECO:0008006" key="5">
    <source>
        <dbReference type="Google" id="ProtNLM"/>
    </source>
</evidence>
<evidence type="ECO:0000313" key="4">
    <source>
        <dbReference type="Proteomes" id="UP000548582"/>
    </source>
</evidence>